<proteinExistence type="predicted"/>
<evidence type="ECO:0000313" key="1">
    <source>
        <dbReference type="EMBL" id="MCY9546052.1"/>
    </source>
</evidence>
<organism evidence="1 2">
    <name type="scientific">Lysinibacillus xylanilyticus</name>
    <dbReference type="NCBI Taxonomy" id="582475"/>
    <lineage>
        <taxon>Bacteria</taxon>
        <taxon>Bacillati</taxon>
        <taxon>Bacillota</taxon>
        <taxon>Bacilli</taxon>
        <taxon>Bacillales</taxon>
        <taxon>Bacillaceae</taxon>
        <taxon>Lysinibacillus</taxon>
    </lineage>
</organism>
<sequence length="68" mass="8354">MKIAIREKPVKLLWLEALKRRLFEEDPDFSYYNEQFRRFDAGFAGERRVDREWLELVCPMSLYFFSVT</sequence>
<protein>
    <submittedName>
        <fullName evidence="1">Uncharacterized protein</fullName>
    </submittedName>
</protein>
<comment type="caution">
    <text evidence="1">The sequence shown here is derived from an EMBL/GenBank/DDBJ whole genome shotgun (WGS) entry which is preliminary data.</text>
</comment>
<dbReference type="RefSeq" id="WP_268636095.1">
    <property type="nucleotide sequence ID" value="NZ_JAMDLZ010000005.1"/>
</dbReference>
<accession>A0ABT4EKA5</accession>
<reference evidence="1 2" key="1">
    <citation type="submission" date="2022-05" db="EMBL/GenBank/DDBJ databases">
        <title>Genome Sequencing of Bee-Associated Microbes.</title>
        <authorList>
            <person name="Dunlap C."/>
        </authorList>
    </citation>
    <scope>NUCLEOTIDE SEQUENCE [LARGE SCALE GENOMIC DNA]</scope>
    <source>
        <strain evidence="1 2">NRRL BD-083</strain>
    </source>
</reference>
<dbReference type="Proteomes" id="UP001527052">
    <property type="component" value="Unassembled WGS sequence"/>
</dbReference>
<dbReference type="EMBL" id="JAMDLZ010000005">
    <property type="protein sequence ID" value="MCY9546052.1"/>
    <property type="molecule type" value="Genomic_DNA"/>
</dbReference>
<evidence type="ECO:0000313" key="2">
    <source>
        <dbReference type="Proteomes" id="UP001527052"/>
    </source>
</evidence>
<gene>
    <name evidence="1" type="ORF">M5W82_03730</name>
</gene>
<name>A0ABT4EKA5_9BACI</name>
<keyword evidence="2" id="KW-1185">Reference proteome</keyword>